<evidence type="ECO:0000313" key="3">
    <source>
        <dbReference type="Proteomes" id="UP000054466"/>
    </source>
</evidence>
<feature type="region of interest" description="Disordered" evidence="1">
    <location>
        <begin position="103"/>
        <end position="134"/>
    </location>
</feature>
<sequence>MNTHSWLKPIKSGSYPGSCLITNYRIMIRLPPSSLSLSERDVDFHVRQTEIYQGLLRQGFKKEDIIRYLNDYRKAAADAAYPGLQEFNLSISSTVELSYLRPQPLPQESDREERKRQNPVCHGSSESIDGSISSFPDLHADIEEAQDHIPDVLVHEDENSRTGSPMSPRSVVSTMHIIQHAPRKSSLLRFAEAASPEHPSTEPDEGRPVPAPSVTPIRRKYKRRSHTYPYQSSERDSVTDTLTYEHVLDGMNRVSLDDSLDSAPFELPPAIQASARTNSAEDITFASPVTGSPLGDGSVDVSSTAIASRTTECRQSSDSLGQMYTITDMPSSPPLPQTPAADYFGEQPASPVSTRLPSTPTPIRNAADLPRTEPRPYRHQYLDGNSYTVYNDSLPADSQPQTPAETSRHPLITEQDAAYTAPPGMLHIGSASVGYHGRQGWDQGASQQSPTARAINLRERRNRELTRSVQAEGVRLHRLRMRDESRFTQHALEADVAATGRNRTEAFSPTSDDLWRDELEADRVGDENFETGHDRSHRTIMRAVSGNARFDLGGWHG</sequence>
<dbReference type="OrthoDB" id="3437607at2759"/>
<feature type="compositionally biased region" description="Polar residues" evidence="1">
    <location>
        <begin position="383"/>
        <end position="405"/>
    </location>
</feature>
<feature type="compositionally biased region" description="Basic residues" evidence="1">
    <location>
        <begin position="217"/>
        <end position="226"/>
    </location>
</feature>
<protein>
    <submittedName>
        <fullName evidence="2">Uncharacterized protein</fullName>
    </submittedName>
</protein>
<dbReference type="EMBL" id="KN847046">
    <property type="protein sequence ID" value="KIW23879.1"/>
    <property type="molecule type" value="Genomic_DNA"/>
</dbReference>
<dbReference type="VEuPathDB" id="FungiDB:PV07_12045"/>
<feature type="compositionally biased region" description="Polar residues" evidence="1">
    <location>
        <begin position="350"/>
        <end position="362"/>
    </location>
</feature>
<accession>A0A0D2CJY7</accession>
<dbReference type="Proteomes" id="UP000054466">
    <property type="component" value="Unassembled WGS sequence"/>
</dbReference>
<feature type="region of interest" description="Disordered" evidence="1">
    <location>
        <begin position="192"/>
        <end position="238"/>
    </location>
</feature>
<reference evidence="2 3" key="1">
    <citation type="submission" date="2015-01" db="EMBL/GenBank/DDBJ databases">
        <title>The Genome Sequence of Cladophialophora immunda CBS83496.</title>
        <authorList>
            <consortium name="The Broad Institute Genomics Platform"/>
            <person name="Cuomo C."/>
            <person name="de Hoog S."/>
            <person name="Gorbushina A."/>
            <person name="Stielow B."/>
            <person name="Teixiera M."/>
            <person name="Abouelleil A."/>
            <person name="Chapman S.B."/>
            <person name="Priest M."/>
            <person name="Young S.K."/>
            <person name="Wortman J."/>
            <person name="Nusbaum C."/>
            <person name="Birren B."/>
        </authorList>
    </citation>
    <scope>NUCLEOTIDE SEQUENCE [LARGE SCALE GENOMIC DNA]</scope>
    <source>
        <strain evidence="2 3">CBS 83496</strain>
    </source>
</reference>
<dbReference type="GeneID" id="27351239"/>
<gene>
    <name evidence="2" type="ORF">PV07_12045</name>
</gene>
<dbReference type="AlphaFoldDB" id="A0A0D2CJY7"/>
<dbReference type="RefSeq" id="XP_016244095.1">
    <property type="nucleotide sequence ID" value="XM_016399533.1"/>
</dbReference>
<proteinExistence type="predicted"/>
<name>A0A0D2CJY7_9EURO</name>
<feature type="compositionally biased region" description="Low complexity" evidence="1">
    <location>
        <begin position="123"/>
        <end position="134"/>
    </location>
</feature>
<keyword evidence="3" id="KW-1185">Reference proteome</keyword>
<organism evidence="2 3">
    <name type="scientific">Cladophialophora immunda</name>
    <dbReference type="NCBI Taxonomy" id="569365"/>
    <lineage>
        <taxon>Eukaryota</taxon>
        <taxon>Fungi</taxon>
        <taxon>Dikarya</taxon>
        <taxon>Ascomycota</taxon>
        <taxon>Pezizomycotina</taxon>
        <taxon>Eurotiomycetes</taxon>
        <taxon>Chaetothyriomycetidae</taxon>
        <taxon>Chaetothyriales</taxon>
        <taxon>Herpotrichiellaceae</taxon>
        <taxon>Cladophialophora</taxon>
    </lineage>
</organism>
<evidence type="ECO:0000256" key="1">
    <source>
        <dbReference type="SAM" id="MobiDB-lite"/>
    </source>
</evidence>
<feature type="region of interest" description="Disordered" evidence="1">
    <location>
        <begin position="337"/>
        <end position="409"/>
    </location>
</feature>
<evidence type="ECO:0000313" key="2">
    <source>
        <dbReference type="EMBL" id="KIW23879.1"/>
    </source>
</evidence>